<dbReference type="EMBL" id="JAEAOA010001763">
    <property type="protein sequence ID" value="KAK3597846.1"/>
    <property type="molecule type" value="Genomic_DNA"/>
</dbReference>
<keyword evidence="2" id="KW-1185">Reference proteome</keyword>
<reference evidence="1" key="3">
    <citation type="submission" date="2023-05" db="EMBL/GenBank/DDBJ databases">
        <authorList>
            <person name="Smith C.H."/>
        </authorList>
    </citation>
    <scope>NUCLEOTIDE SEQUENCE</scope>
    <source>
        <strain evidence="1">CHS0354</strain>
        <tissue evidence="1">Mantle</tissue>
    </source>
</reference>
<sequence length="115" mass="13114">MRDNSDSVRTFDWNGCTYSSPYFLIYLLHSDHALTDVAVNGILSLTVSETQWNNEYESNRINTTKSSLGTNDFVSSTWINVSLTDYIIIVMFELDTTLKSDLPMTPRKTFSSTDH</sequence>
<comment type="caution">
    <text evidence="1">The sequence shown here is derived from an EMBL/GenBank/DDBJ whole genome shotgun (WGS) entry which is preliminary data.</text>
</comment>
<dbReference type="Proteomes" id="UP001195483">
    <property type="component" value="Unassembled WGS sequence"/>
</dbReference>
<evidence type="ECO:0000313" key="2">
    <source>
        <dbReference type="Proteomes" id="UP001195483"/>
    </source>
</evidence>
<evidence type="ECO:0000313" key="1">
    <source>
        <dbReference type="EMBL" id="KAK3597846.1"/>
    </source>
</evidence>
<organism evidence="1 2">
    <name type="scientific">Potamilus streckersoni</name>
    <dbReference type="NCBI Taxonomy" id="2493646"/>
    <lineage>
        <taxon>Eukaryota</taxon>
        <taxon>Metazoa</taxon>
        <taxon>Spiralia</taxon>
        <taxon>Lophotrochozoa</taxon>
        <taxon>Mollusca</taxon>
        <taxon>Bivalvia</taxon>
        <taxon>Autobranchia</taxon>
        <taxon>Heteroconchia</taxon>
        <taxon>Palaeoheterodonta</taxon>
        <taxon>Unionida</taxon>
        <taxon>Unionoidea</taxon>
        <taxon>Unionidae</taxon>
        <taxon>Ambleminae</taxon>
        <taxon>Lampsilini</taxon>
        <taxon>Potamilus</taxon>
    </lineage>
</organism>
<protein>
    <submittedName>
        <fullName evidence="1">Uncharacterized protein</fullName>
    </submittedName>
</protein>
<reference evidence="1" key="2">
    <citation type="journal article" date="2021" name="Genome Biol. Evol.">
        <title>Developing a high-quality reference genome for a parasitic bivalve with doubly uniparental inheritance (Bivalvia: Unionida).</title>
        <authorList>
            <person name="Smith C.H."/>
        </authorList>
    </citation>
    <scope>NUCLEOTIDE SEQUENCE</scope>
    <source>
        <strain evidence="1">CHS0354</strain>
        <tissue evidence="1">Mantle</tissue>
    </source>
</reference>
<name>A0AAE0STK0_9BIVA</name>
<gene>
    <name evidence="1" type="ORF">CHS0354_029417</name>
</gene>
<proteinExistence type="predicted"/>
<accession>A0AAE0STK0</accession>
<reference evidence="1" key="1">
    <citation type="journal article" date="2021" name="Genome Biol. Evol.">
        <title>A High-Quality Reference Genome for a Parasitic Bivalve with Doubly Uniparental Inheritance (Bivalvia: Unionida).</title>
        <authorList>
            <person name="Smith C.H."/>
        </authorList>
    </citation>
    <scope>NUCLEOTIDE SEQUENCE</scope>
    <source>
        <strain evidence="1">CHS0354</strain>
    </source>
</reference>
<dbReference type="AlphaFoldDB" id="A0AAE0STK0"/>